<feature type="region of interest" description="Disordered" evidence="1">
    <location>
        <begin position="69"/>
        <end position="88"/>
    </location>
</feature>
<feature type="region of interest" description="Disordered" evidence="1">
    <location>
        <begin position="1"/>
        <end position="49"/>
    </location>
</feature>
<organism evidence="2 3">
    <name type="scientific">Oryza sativa subsp. japonica</name>
    <name type="common">Rice</name>
    <dbReference type="NCBI Taxonomy" id="39947"/>
    <lineage>
        <taxon>Eukaryota</taxon>
        <taxon>Viridiplantae</taxon>
        <taxon>Streptophyta</taxon>
        <taxon>Embryophyta</taxon>
        <taxon>Tracheophyta</taxon>
        <taxon>Spermatophyta</taxon>
        <taxon>Magnoliopsida</taxon>
        <taxon>Liliopsida</taxon>
        <taxon>Poales</taxon>
        <taxon>Poaceae</taxon>
        <taxon>BOP clade</taxon>
        <taxon>Oryzoideae</taxon>
        <taxon>Oryzeae</taxon>
        <taxon>Oryzinae</taxon>
        <taxon>Oryza</taxon>
        <taxon>Oryza sativa</taxon>
    </lineage>
</organism>
<evidence type="ECO:0000313" key="2">
    <source>
        <dbReference type="EMBL" id="BAD38080.1"/>
    </source>
</evidence>
<dbReference type="Proteomes" id="UP000000763">
    <property type="component" value="Chromosome 9"/>
</dbReference>
<feature type="compositionally biased region" description="Low complexity" evidence="1">
    <location>
        <begin position="1"/>
        <end position="21"/>
    </location>
</feature>
<evidence type="ECO:0000256" key="1">
    <source>
        <dbReference type="SAM" id="MobiDB-lite"/>
    </source>
</evidence>
<reference evidence="3" key="1">
    <citation type="journal article" date="2005" name="Nature">
        <title>The map-based sequence of the rice genome.</title>
        <authorList>
            <consortium name="International rice genome sequencing project (IRGSP)"/>
            <person name="Matsumoto T."/>
            <person name="Wu J."/>
            <person name="Kanamori H."/>
            <person name="Katayose Y."/>
            <person name="Fujisawa M."/>
            <person name="Namiki N."/>
            <person name="Mizuno H."/>
            <person name="Yamamoto K."/>
            <person name="Antonio B.A."/>
            <person name="Baba T."/>
            <person name="Sakata K."/>
            <person name="Nagamura Y."/>
            <person name="Aoki H."/>
            <person name="Arikawa K."/>
            <person name="Arita K."/>
            <person name="Bito T."/>
            <person name="Chiden Y."/>
            <person name="Fujitsuka N."/>
            <person name="Fukunaka R."/>
            <person name="Hamada M."/>
            <person name="Harada C."/>
            <person name="Hayashi A."/>
            <person name="Hijishita S."/>
            <person name="Honda M."/>
            <person name="Hosokawa S."/>
            <person name="Ichikawa Y."/>
            <person name="Idonuma A."/>
            <person name="Iijima M."/>
            <person name="Ikeda M."/>
            <person name="Ikeno M."/>
            <person name="Ito K."/>
            <person name="Ito S."/>
            <person name="Ito T."/>
            <person name="Ito Y."/>
            <person name="Ito Y."/>
            <person name="Iwabuchi A."/>
            <person name="Kamiya K."/>
            <person name="Karasawa W."/>
            <person name="Kurita K."/>
            <person name="Katagiri S."/>
            <person name="Kikuta A."/>
            <person name="Kobayashi H."/>
            <person name="Kobayashi N."/>
            <person name="Machita K."/>
            <person name="Maehara T."/>
            <person name="Masukawa M."/>
            <person name="Mizubayashi T."/>
            <person name="Mukai Y."/>
            <person name="Nagasaki H."/>
            <person name="Nagata Y."/>
            <person name="Naito S."/>
            <person name="Nakashima M."/>
            <person name="Nakama Y."/>
            <person name="Nakamichi Y."/>
            <person name="Nakamura M."/>
            <person name="Meguro A."/>
            <person name="Negishi M."/>
            <person name="Ohta I."/>
            <person name="Ohta T."/>
            <person name="Okamoto M."/>
            <person name="Ono N."/>
            <person name="Saji S."/>
            <person name="Sakaguchi M."/>
            <person name="Sakai K."/>
            <person name="Shibata M."/>
            <person name="Shimokawa T."/>
            <person name="Song J."/>
            <person name="Takazaki Y."/>
            <person name="Terasawa K."/>
            <person name="Tsugane M."/>
            <person name="Tsuji K."/>
            <person name="Ueda S."/>
            <person name="Waki K."/>
            <person name="Yamagata H."/>
            <person name="Yamamoto M."/>
            <person name="Yamamoto S."/>
            <person name="Yamane H."/>
            <person name="Yoshiki S."/>
            <person name="Yoshihara R."/>
            <person name="Yukawa K."/>
            <person name="Zhong H."/>
            <person name="Yano M."/>
            <person name="Yuan Q."/>
            <person name="Ouyang S."/>
            <person name="Liu J."/>
            <person name="Jones K.M."/>
            <person name="Gansberger K."/>
            <person name="Moffat K."/>
            <person name="Hill J."/>
            <person name="Bera J."/>
            <person name="Fadrosh D."/>
            <person name="Jin S."/>
            <person name="Johri S."/>
            <person name="Kim M."/>
            <person name="Overton L."/>
            <person name="Reardon M."/>
            <person name="Tsitrin T."/>
            <person name="Vuong H."/>
            <person name="Weaver B."/>
            <person name="Ciecko A."/>
            <person name="Tallon L."/>
            <person name="Jackson J."/>
            <person name="Pai G."/>
            <person name="Aken S.V."/>
            <person name="Utterback T."/>
            <person name="Reidmuller S."/>
            <person name="Feldblyum T."/>
            <person name="Hsiao J."/>
            <person name="Zismann V."/>
            <person name="Iobst S."/>
            <person name="de Vazeille A.R."/>
            <person name="Buell C.R."/>
            <person name="Ying K."/>
            <person name="Li Y."/>
            <person name="Lu T."/>
            <person name="Huang Y."/>
            <person name="Zhao Q."/>
            <person name="Feng Q."/>
            <person name="Zhang L."/>
            <person name="Zhu J."/>
            <person name="Weng Q."/>
            <person name="Mu J."/>
            <person name="Lu Y."/>
            <person name="Fan D."/>
            <person name="Liu Y."/>
            <person name="Guan J."/>
            <person name="Zhang Y."/>
            <person name="Yu S."/>
            <person name="Liu X."/>
            <person name="Zhang Y."/>
            <person name="Hong G."/>
            <person name="Han B."/>
            <person name="Choisne N."/>
            <person name="Demange N."/>
            <person name="Orjeda G."/>
            <person name="Samain S."/>
            <person name="Cattolico L."/>
            <person name="Pelletier E."/>
            <person name="Couloux A."/>
            <person name="Segurens B."/>
            <person name="Wincker P."/>
            <person name="D'Hont A."/>
            <person name="Scarpelli C."/>
            <person name="Weissenbach J."/>
            <person name="Salanoubat M."/>
            <person name="Quetier F."/>
            <person name="Yu Y."/>
            <person name="Kim H.R."/>
            <person name="Rambo T."/>
            <person name="Currie J."/>
            <person name="Collura K."/>
            <person name="Luo M."/>
            <person name="Yang T."/>
            <person name="Ammiraju J.S.S."/>
            <person name="Engler F."/>
            <person name="Soderlund C."/>
            <person name="Wing R.A."/>
            <person name="Palmer L.E."/>
            <person name="de la Bastide M."/>
            <person name="Spiegel L."/>
            <person name="Nascimento L."/>
            <person name="Zutavern T."/>
            <person name="O'Shaughnessy A."/>
            <person name="Dike S."/>
            <person name="Dedhia N."/>
            <person name="Preston R."/>
            <person name="Balija V."/>
            <person name="McCombie W.R."/>
            <person name="Chow T."/>
            <person name="Chen H."/>
            <person name="Chung M."/>
            <person name="Chen C."/>
            <person name="Shaw J."/>
            <person name="Wu H."/>
            <person name="Hsiao K."/>
            <person name="Chao Y."/>
            <person name="Chu M."/>
            <person name="Cheng C."/>
            <person name="Hour A."/>
            <person name="Lee P."/>
            <person name="Lin S."/>
            <person name="Lin Y."/>
            <person name="Liou J."/>
            <person name="Liu S."/>
            <person name="Hsing Y."/>
            <person name="Raghuvanshi S."/>
            <person name="Mohanty A."/>
            <person name="Bharti A.K."/>
            <person name="Gaur A."/>
            <person name="Gupta V."/>
            <person name="Kumar D."/>
            <person name="Ravi V."/>
            <person name="Vij S."/>
            <person name="Kapur A."/>
            <person name="Khurana P."/>
            <person name="Khurana P."/>
            <person name="Khurana J.P."/>
            <person name="Tyagi A.K."/>
            <person name="Gaikwad K."/>
            <person name="Singh A."/>
            <person name="Dalal V."/>
            <person name="Srivastava S."/>
            <person name="Dixit A."/>
            <person name="Pal A.K."/>
            <person name="Ghazi I.A."/>
            <person name="Yadav M."/>
            <person name="Pandit A."/>
            <person name="Bhargava A."/>
            <person name="Sureshbabu K."/>
            <person name="Batra K."/>
            <person name="Sharma T.R."/>
            <person name="Mohapatra T."/>
            <person name="Singh N.K."/>
            <person name="Messing J."/>
            <person name="Nelson A.B."/>
            <person name="Fuks G."/>
            <person name="Kavchok S."/>
            <person name="Keizer G."/>
            <person name="Linton E."/>
            <person name="Llaca V."/>
            <person name="Song R."/>
            <person name="Tanyolac B."/>
            <person name="Young S."/>
            <person name="Ho-Il K."/>
            <person name="Hahn J.H."/>
            <person name="Sangsakoo G."/>
            <person name="Vanavichit A."/>
            <person name="de Mattos Luiz.A.T."/>
            <person name="Zimmer P.D."/>
            <person name="Malone G."/>
            <person name="Dellagostin O."/>
            <person name="de Oliveira A.C."/>
            <person name="Bevan M."/>
            <person name="Bancroft I."/>
            <person name="Minx P."/>
            <person name="Cordum H."/>
            <person name="Wilson R."/>
            <person name="Cheng Z."/>
            <person name="Jin W."/>
            <person name="Jiang J."/>
            <person name="Leong S.A."/>
            <person name="Iwama H."/>
            <person name="Gojobori T."/>
            <person name="Itoh T."/>
            <person name="Niimura Y."/>
            <person name="Fujii Y."/>
            <person name="Habara T."/>
            <person name="Sakai H."/>
            <person name="Sato Y."/>
            <person name="Wilson G."/>
            <person name="Kumar K."/>
            <person name="McCouch S."/>
            <person name="Juretic N."/>
            <person name="Hoen D."/>
            <person name="Wright S."/>
            <person name="Bruskiewich R."/>
            <person name="Bureau T."/>
            <person name="Miyao A."/>
            <person name="Hirochika H."/>
            <person name="Nishikawa T."/>
            <person name="Kadowaki K."/>
            <person name="Sugiura M."/>
            <person name="Burr B."/>
            <person name="Sasaki T."/>
        </authorList>
    </citation>
    <scope>NUCLEOTIDE SEQUENCE [LARGE SCALE GENOMIC DNA]</scope>
    <source>
        <strain evidence="3">cv. Nipponbare</strain>
    </source>
</reference>
<gene>
    <name evidence="2" type="primary">P0046G12.26</name>
</gene>
<dbReference type="EMBL" id="AP005419">
    <property type="protein sequence ID" value="BAD38080.1"/>
    <property type="molecule type" value="Genomic_DNA"/>
</dbReference>
<dbReference type="AlphaFoldDB" id="Q67UT9"/>
<evidence type="ECO:0000313" key="3">
    <source>
        <dbReference type="Proteomes" id="UP000000763"/>
    </source>
</evidence>
<reference evidence="3" key="2">
    <citation type="journal article" date="2008" name="Nucleic Acids Res.">
        <title>The rice annotation project database (RAP-DB): 2008 update.</title>
        <authorList>
            <consortium name="The rice annotation project (RAP)"/>
        </authorList>
    </citation>
    <scope>GENOME REANNOTATION</scope>
    <source>
        <strain evidence="3">cv. Nipponbare</strain>
    </source>
</reference>
<feature type="compositionally biased region" description="Basic and acidic residues" evidence="1">
    <location>
        <begin position="24"/>
        <end position="49"/>
    </location>
</feature>
<protein>
    <submittedName>
        <fullName evidence="2">Uncharacterized protein</fullName>
    </submittedName>
</protein>
<proteinExistence type="predicted"/>
<sequence length="88" mass="9166">MDWSLFSSLASSPLTSPLRTSGGEGRERGGEGGEKGGKGREKGHVESKQRLLQCEFPSPHALVAVRTRVSQLGGKQPSKGAGLGATYA</sequence>
<name>Q67UT9_ORYSJ</name>
<accession>Q67UT9</accession>